<gene>
    <name evidence="9" type="primary">ligA_54</name>
    <name evidence="9" type="ORF">SDC9_162563</name>
</gene>
<dbReference type="PROSITE" id="PS50172">
    <property type="entry name" value="BRCT"/>
    <property type="match status" value="1"/>
</dbReference>
<name>A0A645FT14_9ZZZZ</name>
<evidence type="ECO:0000256" key="1">
    <source>
        <dbReference type="ARBA" id="ARBA00022598"/>
    </source>
</evidence>
<dbReference type="InterPro" id="IPR041663">
    <property type="entry name" value="DisA/LigA_HHH"/>
</dbReference>
<evidence type="ECO:0000259" key="8">
    <source>
        <dbReference type="PROSITE" id="PS50172"/>
    </source>
</evidence>
<evidence type="ECO:0000313" key="9">
    <source>
        <dbReference type="EMBL" id="MPN15233.1"/>
    </source>
</evidence>
<keyword evidence="4" id="KW-0227">DNA damage</keyword>
<dbReference type="InterPro" id="IPR003583">
    <property type="entry name" value="Hlx-hairpin-Hlx_DNA-bd_motif"/>
</dbReference>
<dbReference type="GO" id="GO:0006281">
    <property type="term" value="P:DNA repair"/>
    <property type="evidence" value="ECO:0007669"/>
    <property type="project" value="UniProtKB-KW"/>
</dbReference>
<dbReference type="GO" id="GO:0046872">
    <property type="term" value="F:metal ion binding"/>
    <property type="evidence" value="ECO:0007669"/>
    <property type="project" value="UniProtKB-KW"/>
</dbReference>
<dbReference type="SMART" id="SM00278">
    <property type="entry name" value="HhH1"/>
    <property type="match status" value="3"/>
</dbReference>
<keyword evidence="1 9" id="KW-0436">Ligase</keyword>
<keyword evidence="5" id="KW-0862">Zinc</keyword>
<dbReference type="Gene3D" id="1.10.150.20">
    <property type="entry name" value="5' to 3' exonuclease, C-terminal subdomain"/>
    <property type="match status" value="2"/>
</dbReference>
<evidence type="ECO:0000256" key="4">
    <source>
        <dbReference type="ARBA" id="ARBA00022763"/>
    </source>
</evidence>
<dbReference type="InterPro" id="IPR001357">
    <property type="entry name" value="BRCT_dom"/>
</dbReference>
<organism evidence="9">
    <name type="scientific">bioreactor metagenome</name>
    <dbReference type="NCBI Taxonomy" id="1076179"/>
    <lineage>
        <taxon>unclassified sequences</taxon>
        <taxon>metagenomes</taxon>
        <taxon>ecological metagenomes</taxon>
    </lineage>
</organism>
<dbReference type="GO" id="GO:0003677">
    <property type="term" value="F:DNA binding"/>
    <property type="evidence" value="ECO:0007669"/>
    <property type="project" value="InterPro"/>
</dbReference>
<keyword evidence="3" id="KW-0479">Metal-binding</keyword>
<dbReference type="EMBL" id="VSSQ01061948">
    <property type="protein sequence ID" value="MPN15233.1"/>
    <property type="molecule type" value="Genomic_DNA"/>
</dbReference>
<evidence type="ECO:0000256" key="7">
    <source>
        <dbReference type="ARBA" id="ARBA00023204"/>
    </source>
</evidence>
<dbReference type="SUPFAM" id="SSF47781">
    <property type="entry name" value="RuvA domain 2-like"/>
    <property type="match status" value="1"/>
</dbReference>
<dbReference type="EC" id="6.5.1.2" evidence="9"/>
<feature type="domain" description="BRCT" evidence="8">
    <location>
        <begin position="144"/>
        <end position="225"/>
    </location>
</feature>
<dbReference type="GO" id="GO:0006260">
    <property type="term" value="P:DNA replication"/>
    <property type="evidence" value="ECO:0007669"/>
    <property type="project" value="UniProtKB-KW"/>
</dbReference>
<accession>A0A645FT14</accession>
<evidence type="ECO:0000256" key="3">
    <source>
        <dbReference type="ARBA" id="ARBA00022723"/>
    </source>
</evidence>
<comment type="caution">
    <text evidence="9">The sequence shown here is derived from an EMBL/GenBank/DDBJ whole genome shotgun (WGS) entry which is preliminary data.</text>
</comment>
<dbReference type="InterPro" id="IPR036420">
    <property type="entry name" value="BRCT_dom_sf"/>
</dbReference>
<dbReference type="CDD" id="cd17748">
    <property type="entry name" value="BRCT_DNA_ligase_like"/>
    <property type="match status" value="1"/>
</dbReference>
<evidence type="ECO:0000256" key="6">
    <source>
        <dbReference type="ARBA" id="ARBA00023027"/>
    </source>
</evidence>
<evidence type="ECO:0000256" key="2">
    <source>
        <dbReference type="ARBA" id="ARBA00022705"/>
    </source>
</evidence>
<proteinExistence type="predicted"/>
<dbReference type="Pfam" id="PF12826">
    <property type="entry name" value="HHH_2"/>
    <property type="match status" value="1"/>
</dbReference>
<keyword evidence="7" id="KW-0234">DNA repair</keyword>
<keyword evidence="6" id="KW-0520">NAD</keyword>
<dbReference type="InterPro" id="IPR010994">
    <property type="entry name" value="RuvA_2-like"/>
</dbReference>
<dbReference type="GO" id="GO:0003911">
    <property type="term" value="F:DNA ligase (NAD+) activity"/>
    <property type="evidence" value="ECO:0007669"/>
    <property type="project" value="UniProtKB-EC"/>
</dbReference>
<dbReference type="SMART" id="SM00292">
    <property type="entry name" value="BRCT"/>
    <property type="match status" value="1"/>
</dbReference>
<reference evidence="9" key="1">
    <citation type="submission" date="2019-08" db="EMBL/GenBank/DDBJ databases">
        <authorList>
            <person name="Kucharzyk K."/>
            <person name="Murdoch R.W."/>
            <person name="Higgins S."/>
            <person name="Loffler F."/>
        </authorList>
    </citation>
    <scope>NUCLEOTIDE SEQUENCE</scope>
</reference>
<dbReference type="AlphaFoldDB" id="A0A645FT14"/>
<dbReference type="Gene3D" id="3.40.50.10190">
    <property type="entry name" value="BRCT domain"/>
    <property type="match status" value="1"/>
</dbReference>
<dbReference type="FunFam" id="1.10.150.20:FF:000006">
    <property type="entry name" value="DNA ligase"/>
    <property type="match status" value="1"/>
</dbReference>
<sequence length="225" mass="25155">MNIDGLGEKKVEQFHKAGWLNKVNDIFKLKEYREEILEMDKFGEKSYENLVEAIEACKDNGLDKLLFGLGIRQVGSKAARILAAHFKTMDNLMNATCEELQTIDDIGGITADAIVTYFKDDSNQQLIQSLKDANVKMDYQMEERVESFFSGKTVVLTGSLQQYSRGEAQALLEKMGATVTGSVSKKTDLVVYGEEAGSKLEKAITLGVQTMTEEEFMHELEKNEG</sequence>
<evidence type="ECO:0000256" key="5">
    <source>
        <dbReference type="ARBA" id="ARBA00022833"/>
    </source>
</evidence>
<dbReference type="Pfam" id="PF00533">
    <property type="entry name" value="BRCT"/>
    <property type="match status" value="1"/>
</dbReference>
<protein>
    <submittedName>
        <fullName evidence="9">DNA ligase</fullName>
        <ecNumber evidence="9">6.5.1.2</ecNumber>
    </submittedName>
</protein>
<keyword evidence="2" id="KW-0235">DNA replication</keyword>
<dbReference type="SUPFAM" id="SSF52113">
    <property type="entry name" value="BRCT domain"/>
    <property type="match status" value="1"/>
</dbReference>